<protein>
    <submittedName>
        <fullName evidence="1">Uncharacterized protein</fullName>
    </submittedName>
</protein>
<proteinExistence type="predicted"/>
<organism evidence="1">
    <name type="scientific">Kuenenia stuttgartiensis</name>
    <dbReference type="NCBI Taxonomy" id="174633"/>
    <lineage>
        <taxon>Bacteria</taxon>
        <taxon>Pseudomonadati</taxon>
        <taxon>Planctomycetota</taxon>
        <taxon>Candidatus Brocadiia</taxon>
        <taxon>Candidatus Brocadiales</taxon>
        <taxon>Candidatus Brocadiaceae</taxon>
        <taxon>Candidatus Kuenenia</taxon>
    </lineage>
</organism>
<evidence type="ECO:0000313" key="2">
    <source>
        <dbReference type="EMBL" id="QII13597.1"/>
    </source>
</evidence>
<accession>Q1PXG3</accession>
<evidence type="ECO:0000313" key="3">
    <source>
        <dbReference type="Proteomes" id="UP000501926"/>
    </source>
</evidence>
<reference evidence="1" key="2">
    <citation type="submission" date="2006-01" db="EMBL/GenBank/DDBJ databases">
        <authorList>
            <person name="Genoscope"/>
        </authorList>
    </citation>
    <scope>NUCLEOTIDE SEQUENCE</scope>
</reference>
<name>Q1PXG3_KUEST</name>
<gene>
    <name evidence="2" type="ORF">KsCSTR_42180</name>
    <name evidence="1" type="ORF">kustc1173</name>
</gene>
<reference evidence="2 3" key="3">
    <citation type="submission" date="2020-02" db="EMBL/GenBank/DDBJ databases">
        <title>Newly sequenced genome of strain CSTR1 showed variability in Candidatus Kuenenia stuttgartiensis genomes.</title>
        <authorList>
            <person name="Ding C."/>
            <person name="Adrian L."/>
        </authorList>
    </citation>
    <scope>NUCLEOTIDE SEQUENCE [LARGE SCALE GENOMIC DNA]</scope>
    <source>
        <strain evidence="2 3">CSTR1</strain>
    </source>
</reference>
<dbReference type="EMBL" id="CP049055">
    <property type="protein sequence ID" value="QII13597.1"/>
    <property type="molecule type" value="Genomic_DNA"/>
</dbReference>
<evidence type="ECO:0000313" key="1">
    <source>
        <dbReference type="EMBL" id="CAJ71918.1"/>
    </source>
</evidence>
<dbReference type="Proteomes" id="UP000501926">
    <property type="component" value="Chromosome"/>
</dbReference>
<dbReference type="EMBL" id="CT573073">
    <property type="protein sequence ID" value="CAJ71918.1"/>
    <property type="molecule type" value="Genomic_DNA"/>
</dbReference>
<reference evidence="1" key="1">
    <citation type="journal article" date="2006" name="Nature">
        <title>Deciphering the evolution and metabolism of an anammox bacterium from a community genome.</title>
        <authorList>
            <person name="Strous M."/>
            <person name="Pelletier E."/>
            <person name="Mangenot S."/>
            <person name="Rattei T."/>
            <person name="Lehner A."/>
            <person name="Taylor M.W."/>
            <person name="Horn M."/>
            <person name="Daims H."/>
            <person name="Bartol-Mavel D."/>
            <person name="Wincker P."/>
            <person name="Barbe V."/>
            <person name="Fonknechten N."/>
            <person name="Vallenet D."/>
            <person name="Segurens B."/>
            <person name="Schenowitz-Truong C."/>
            <person name="Medigue C."/>
            <person name="Collingro A."/>
            <person name="Snel B."/>
            <person name="Dutilh B.E."/>
            <person name="OpDenCamp H.J.M."/>
            <person name="vanDerDrift C."/>
            <person name="Cirpus I."/>
            <person name="vanDePas-Schoonen K.T."/>
            <person name="Harhangi H.R."/>
            <person name="vanNiftrik L."/>
            <person name="Schmid M."/>
            <person name="Keltjens J."/>
            <person name="vanDeVossenberg J."/>
            <person name="Kartal B."/>
            <person name="Meier H."/>
            <person name="Frishman D."/>
            <person name="Huynen M.A."/>
            <person name="Mewes H."/>
            <person name="Weissenbach J."/>
            <person name="Jetten M.S.M."/>
            <person name="Wagner M."/>
            <person name="LePaslier D."/>
        </authorList>
    </citation>
    <scope>NUCLEOTIDE SEQUENCE</scope>
</reference>
<dbReference type="AlphaFoldDB" id="Q1PXG3"/>
<sequence>MAQNCRFAYVPRLVVQTGGYTGGFSPSQVRGTVKLLIDKILFPVIRMARLRKNYRLTSRVYLRVKIVKRQHFSFLKKLNKTKNSVLV</sequence>